<dbReference type="InterPro" id="IPR021454">
    <property type="entry name" value="DUF3105"/>
</dbReference>
<dbReference type="Pfam" id="PF11303">
    <property type="entry name" value="DUF3105"/>
    <property type="match status" value="1"/>
</dbReference>
<dbReference type="Proteomes" id="UP000662818">
    <property type="component" value="Chromosome"/>
</dbReference>
<sequence length="253" mass="27537">MAKSSKSEKSDRRQVIDEIRRKQKSAEKRQGRAIVGVCVLVALLIVGAAAYSPIKTAIEKARYSGKDLADIGAKADVCGKITEKEATGSGDHVPSSQQVTYKDAPPAFGSHWNEAGLAPAPITDRYYTEGTRPELESLVHNLEHGYTILWYDDTAADDSGEIAAIKAMAATLDANDTNQRLKFKAAPWTAADTKETGKGFPKGQHIAFTHWRNDAAASKSYGVWQYCSEASGAALKAFMEKYPFTDAPEPFVY</sequence>
<evidence type="ECO:0000256" key="1">
    <source>
        <dbReference type="SAM" id="MobiDB-lite"/>
    </source>
</evidence>
<dbReference type="EMBL" id="CP022295">
    <property type="protein sequence ID" value="QSR27570.1"/>
    <property type="molecule type" value="Genomic_DNA"/>
</dbReference>
<feature type="transmembrane region" description="Helical" evidence="2">
    <location>
        <begin position="31"/>
        <end position="51"/>
    </location>
</feature>
<evidence type="ECO:0008006" key="7">
    <source>
        <dbReference type="Google" id="ProtNLM"/>
    </source>
</evidence>
<organism evidence="3 5">
    <name type="scientific">Nocardioides aromaticivorans</name>
    <dbReference type="NCBI Taxonomy" id="200618"/>
    <lineage>
        <taxon>Bacteria</taxon>
        <taxon>Bacillati</taxon>
        <taxon>Actinomycetota</taxon>
        <taxon>Actinomycetes</taxon>
        <taxon>Propionibacteriales</taxon>
        <taxon>Nocardioidaceae</taxon>
        <taxon>Nocardioides</taxon>
    </lineage>
</organism>
<feature type="region of interest" description="Disordered" evidence="1">
    <location>
        <begin position="85"/>
        <end position="105"/>
    </location>
</feature>
<evidence type="ECO:0000313" key="6">
    <source>
        <dbReference type="Proteomes" id="UP000662818"/>
    </source>
</evidence>
<reference evidence="3 5" key="2">
    <citation type="submission" date="2020-07" db="EMBL/GenBank/DDBJ databases">
        <title>Sequencing the genomes of 1000 actinobacteria strains.</title>
        <authorList>
            <person name="Klenk H.-P."/>
        </authorList>
    </citation>
    <scope>NUCLEOTIDE SEQUENCE [LARGE SCALE GENOMIC DNA]</scope>
    <source>
        <strain evidence="3 5">DSM 15131</strain>
    </source>
</reference>
<name>A0A7Y9ZFI9_9ACTN</name>
<protein>
    <recommendedName>
        <fullName evidence="7">DUF3105 domain-containing protein</fullName>
    </recommendedName>
</protein>
<keyword evidence="2" id="KW-0812">Transmembrane</keyword>
<reference evidence="4 6" key="1">
    <citation type="submission" date="2017-06" db="EMBL/GenBank/DDBJ databases">
        <title>Complete Genome Sequence of the Soil Carbazole-Degrading Bacterium Nocardioides aromaticivorans IC177.</title>
        <authorList>
            <person name="Vejarano F."/>
            <person name="Suzuki-Minakuchi C."/>
            <person name="Ohtsubo Y."/>
            <person name="Tsuda M."/>
            <person name="Okada K."/>
            <person name="Nojiri H."/>
        </authorList>
    </citation>
    <scope>NUCLEOTIDE SEQUENCE [LARGE SCALE GENOMIC DNA]</scope>
    <source>
        <strain evidence="4 6">IC177</strain>
    </source>
</reference>
<dbReference type="RefSeq" id="WP_036541304.1">
    <property type="nucleotide sequence ID" value="NZ_CP022295.1"/>
</dbReference>
<gene>
    <name evidence="3" type="ORF">BJ993_000673</name>
    <name evidence="4" type="ORF">CFH99_18260</name>
</gene>
<keyword evidence="2" id="KW-1133">Transmembrane helix</keyword>
<dbReference type="AlphaFoldDB" id="A0A7Y9ZFI9"/>
<evidence type="ECO:0000313" key="4">
    <source>
        <dbReference type="EMBL" id="QSR27570.1"/>
    </source>
</evidence>
<evidence type="ECO:0000313" key="5">
    <source>
        <dbReference type="Proteomes" id="UP000562045"/>
    </source>
</evidence>
<keyword evidence="2" id="KW-0472">Membrane</keyword>
<evidence type="ECO:0000313" key="3">
    <source>
        <dbReference type="EMBL" id="NYI43593.1"/>
    </source>
</evidence>
<evidence type="ECO:0000256" key="2">
    <source>
        <dbReference type="SAM" id="Phobius"/>
    </source>
</evidence>
<keyword evidence="6" id="KW-1185">Reference proteome</keyword>
<dbReference type="Proteomes" id="UP000562045">
    <property type="component" value="Unassembled WGS sequence"/>
</dbReference>
<proteinExistence type="predicted"/>
<accession>A0A7Y9ZFI9</accession>
<dbReference type="EMBL" id="JACBZM010000001">
    <property type="protein sequence ID" value="NYI43593.1"/>
    <property type="molecule type" value="Genomic_DNA"/>
</dbReference>